<evidence type="ECO:0000313" key="3">
    <source>
        <dbReference type="EMBL" id="OSG95912.1"/>
    </source>
</evidence>
<keyword evidence="1 3" id="KW-0808">Transferase</keyword>
<dbReference type="CDD" id="cd03801">
    <property type="entry name" value="GT4_PimA-like"/>
    <property type="match status" value="1"/>
</dbReference>
<dbReference type="SUPFAM" id="SSF53756">
    <property type="entry name" value="UDP-Glycosyltransferase/glycogen phosphorylase"/>
    <property type="match status" value="1"/>
</dbReference>
<dbReference type="RefSeq" id="WP_085381136.1">
    <property type="nucleotide sequence ID" value="NZ_JAQCOT010000012.1"/>
</dbReference>
<feature type="domain" description="Glycosyl transferase family 1" evidence="2">
    <location>
        <begin position="189"/>
        <end position="326"/>
    </location>
</feature>
<evidence type="ECO:0000259" key="2">
    <source>
        <dbReference type="Pfam" id="PF00534"/>
    </source>
</evidence>
<proteinExistence type="predicted"/>
<gene>
    <name evidence="3" type="ORF">AL0462_1510</name>
    <name evidence="4" type="ORF">DWX79_07185</name>
</gene>
<organism evidence="3 5">
    <name type="scientific">Bifidobacterium adolescentis</name>
    <dbReference type="NCBI Taxonomy" id="1680"/>
    <lineage>
        <taxon>Bacteria</taxon>
        <taxon>Bacillati</taxon>
        <taxon>Actinomycetota</taxon>
        <taxon>Actinomycetes</taxon>
        <taxon>Bifidobacteriales</taxon>
        <taxon>Bifidobacteriaceae</taxon>
        <taxon>Bifidobacterium</taxon>
    </lineage>
</organism>
<sequence length="369" mass="42463">MKIVFVNPIVYTPENASIPKVDNITSTMSYDLCLAFQRAGIDMTLVAAEEWKPIRQTDFPFHVVWMKSHWKRFFPIHRIPVNLGLIRYLKHSDADLVITSEVFSVDSLICSVFARHKTIIWHEMAKHNRMGGGMLSRFWYNVIPKLFMRKVLVVGRSEEARAFISRYCARVSETVIGHGVNLDVFRTAFHKTNTFCVVSQLIDRKRIDGIIKAFDAYVRRYDADCKLYVIGDGDRRTDLERLTQSLGLENSIEFMGQLEHDELQRYLSEAKAMLVNTSKDNSMLSIVESIASATPVITTSVPLNAAEIRSHELGIVKDGWNEDDLAYLDAHLDELVEHCKVYRETLSTDYKVRQFMKLYDGCIRPQRKG</sequence>
<evidence type="ECO:0000313" key="4">
    <source>
        <dbReference type="EMBL" id="RGS64402.1"/>
    </source>
</evidence>
<dbReference type="Gene3D" id="3.40.50.2000">
    <property type="entry name" value="Glycogen Phosphorylase B"/>
    <property type="match status" value="2"/>
</dbReference>
<dbReference type="InterPro" id="IPR001296">
    <property type="entry name" value="Glyco_trans_1"/>
</dbReference>
<protein>
    <submittedName>
        <fullName evidence="3">Glycosyltransferase</fullName>
    </submittedName>
</protein>
<name>A0A1X2ZNE8_BIFAD</name>
<dbReference type="PANTHER" id="PTHR12526">
    <property type="entry name" value="GLYCOSYLTRANSFERASE"/>
    <property type="match status" value="1"/>
</dbReference>
<evidence type="ECO:0000256" key="1">
    <source>
        <dbReference type="ARBA" id="ARBA00022679"/>
    </source>
</evidence>
<dbReference type="GO" id="GO:0016757">
    <property type="term" value="F:glycosyltransferase activity"/>
    <property type="evidence" value="ECO:0007669"/>
    <property type="project" value="InterPro"/>
</dbReference>
<dbReference type="EMBL" id="LNKH01000010">
    <property type="protein sequence ID" value="OSG95912.1"/>
    <property type="molecule type" value="Genomic_DNA"/>
</dbReference>
<dbReference type="Pfam" id="PF00534">
    <property type="entry name" value="Glycos_transf_1"/>
    <property type="match status" value="1"/>
</dbReference>
<dbReference type="EMBL" id="QRVT01000004">
    <property type="protein sequence ID" value="RGS64402.1"/>
    <property type="molecule type" value="Genomic_DNA"/>
</dbReference>
<evidence type="ECO:0000313" key="6">
    <source>
        <dbReference type="Proteomes" id="UP000285462"/>
    </source>
</evidence>
<comment type="caution">
    <text evidence="3">The sequence shown here is derived from an EMBL/GenBank/DDBJ whole genome shotgun (WGS) entry which is preliminary data.</text>
</comment>
<reference evidence="3 5" key="1">
    <citation type="journal article" date="2016" name="Sci. Rep.">
        <title>Evaluation of genetic diversity among strains of the human gut commensal Bifidobacterium adolescentis.</title>
        <authorList>
            <person name="Duranti S."/>
            <person name="Milani C."/>
            <person name="Lugli G.A."/>
            <person name="Mancabelli L."/>
            <person name="Turroni F."/>
            <person name="Ferrario C."/>
            <person name="Mangifesta M."/>
            <person name="Viappiani A."/>
            <person name="Sanchez B."/>
            <person name="Margolles A."/>
            <person name="van Sinderen D."/>
            <person name="Ventura M."/>
        </authorList>
    </citation>
    <scope>NUCLEOTIDE SEQUENCE [LARGE SCALE GENOMIC DNA]</scope>
    <source>
        <strain evidence="3 5">AL46-2</strain>
    </source>
</reference>
<dbReference type="Proteomes" id="UP000285462">
    <property type="component" value="Unassembled WGS sequence"/>
</dbReference>
<accession>A0A1X2ZNE8</accession>
<evidence type="ECO:0000313" key="5">
    <source>
        <dbReference type="Proteomes" id="UP000193905"/>
    </source>
</evidence>
<dbReference type="Proteomes" id="UP000193905">
    <property type="component" value="Unassembled WGS sequence"/>
</dbReference>
<dbReference type="AlphaFoldDB" id="A0A1X2ZNE8"/>
<reference evidence="4 6" key="2">
    <citation type="submission" date="2018-08" db="EMBL/GenBank/DDBJ databases">
        <title>A genome reference for cultivated species of the human gut microbiota.</title>
        <authorList>
            <person name="Zou Y."/>
            <person name="Xue W."/>
            <person name="Luo G."/>
        </authorList>
    </citation>
    <scope>NUCLEOTIDE SEQUENCE [LARGE SCALE GENOMIC DNA]</scope>
    <source>
        <strain evidence="4 6">AF21-27</strain>
    </source>
</reference>